<dbReference type="Gene3D" id="3.90.100.10">
    <property type="entry name" value="Orn/Lys/Arg decarboxylase, C-terminal domain"/>
    <property type="match status" value="1"/>
</dbReference>
<sequence length="459" mass="51836">MKRYIFDEVEKMKDKLVFSTPGHKSKDYFDFNYKNDVTETINTDNLLNPDGCILKSQEAVASVFGVKSSHYIVNGSTSALQIAMGLVTKPGDKVLMQRNCHKSIYNGLIINSLTPEYVSAVYNREYNLITGIDPGEIEKKLKENPNIKTVILVSPNYFGVCLRLREIADIVHRYGGYLIVDEAHGTHLQFSKAREYSAVNCGADIVVHSTHKTIPSLTQSSLLHINTDRIDSKRVIKTINLLSTTSPSYLILQSSEFGIEYMNRCGLDRLSLNEKYIEDMKEELKGKVNFLKSDLKDETIAHIDPSKILFRIDGYSGFDIVEKLFLSYNIRLEMGDLYYALALSTVADEKEDFLKLQEALEDLSRDKFCSSMNFKSVKEIKPTIKLEPREAFYRDSKEVELEQSVGKIAACIVAAYPPGIPIVSFGELITEQVVREIKDYINSGIEVIGVSNNRLEVVV</sequence>
<keyword evidence="3" id="KW-0210">Decarboxylase</keyword>
<dbReference type="InterPro" id="IPR000310">
    <property type="entry name" value="Orn/Lys/Arg_deCO2ase_major_dom"/>
</dbReference>
<comment type="cofactor">
    <cofactor evidence="1">
        <name>pyridoxal 5'-phosphate</name>
        <dbReference type="ChEBI" id="CHEBI:597326"/>
    </cofactor>
</comment>
<evidence type="ECO:0000313" key="8">
    <source>
        <dbReference type="EMBL" id="SHH31100.1"/>
    </source>
</evidence>
<evidence type="ECO:0000256" key="1">
    <source>
        <dbReference type="ARBA" id="ARBA00001933"/>
    </source>
</evidence>
<gene>
    <name evidence="8" type="ORF">SAMN02745245_01041</name>
</gene>
<evidence type="ECO:0000256" key="4">
    <source>
        <dbReference type="ARBA" id="ARBA00022898"/>
    </source>
</evidence>
<evidence type="ECO:0000259" key="7">
    <source>
        <dbReference type="Pfam" id="PF03711"/>
    </source>
</evidence>
<dbReference type="PANTHER" id="PTHR43277:SF4">
    <property type="entry name" value="ARGININE DECARBOXYLASE"/>
    <property type="match status" value="1"/>
</dbReference>
<dbReference type="Gene3D" id="3.40.640.10">
    <property type="entry name" value="Type I PLP-dependent aspartate aminotransferase-like (Major domain)"/>
    <property type="match status" value="1"/>
</dbReference>
<accession>A0A1M5RY24</accession>
<feature type="domain" description="Orn/Lys/Arg decarboxylase C-terminal" evidence="7">
    <location>
        <begin position="358"/>
        <end position="442"/>
    </location>
</feature>
<organism evidence="8 9">
    <name type="scientific">Anaerosphaera aminiphila DSM 21120</name>
    <dbReference type="NCBI Taxonomy" id="1120995"/>
    <lineage>
        <taxon>Bacteria</taxon>
        <taxon>Bacillati</taxon>
        <taxon>Bacillota</taxon>
        <taxon>Tissierellia</taxon>
        <taxon>Tissierellales</taxon>
        <taxon>Peptoniphilaceae</taxon>
        <taxon>Anaerosphaera</taxon>
    </lineage>
</organism>
<dbReference type="PANTHER" id="PTHR43277">
    <property type="entry name" value="ARGININE DECARBOXYLASE"/>
    <property type="match status" value="1"/>
</dbReference>
<dbReference type="InterPro" id="IPR008286">
    <property type="entry name" value="Prn/Lys/Arg_de-COase_C"/>
</dbReference>
<dbReference type="InterPro" id="IPR052357">
    <property type="entry name" value="Orn_Lys_Arg_decarboxylase-I"/>
</dbReference>
<feature type="domain" description="Orn/Lys/Arg decarboxylases family 1 pyridoxal-P attachment site" evidence="6">
    <location>
        <begin position="18"/>
        <end position="267"/>
    </location>
</feature>
<reference evidence="8 9" key="1">
    <citation type="submission" date="2016-11" db="EMBL/GenBank/DDBJ databases">
        <authorList>
            <person name="Jaros S."/>
            <person name="Januszkiewicz K."/>
            <person name="Wedrychowicz H."/>
        </authorList>
    </citation>
    <scope>NUCLEOTIDE SEQUENCE [LARGE SCALE GENOMIC DNA]</scope>
    <source>
        <strain evidence="8 9">DSM 21120</strain>
    </source>
</reference>
<dbReference type="EMBL" id="FQXI01000006">
    <property type="protein sequence ID" value="SHH31100.1"/>
    <property type="molecule type" value="Genomic_DNA"/>
</dbReference>
<comment type="similarity">
    <text evidence="2">Belongs to the Orn/Lys/Arg decarboxylase class-I family.</text>
</comment>
<dbReference type="GO" id="GO:0016831">
    <property type="term" value="F:carboxy-lyase activity"/>
    <property type="evidence" value="ECO:0007669"/>
    <property type="project" value="UniProtKB-KW"/>
</dbReference>
<evidence type="ECO:0000313" key="9">
    <source>
        <dbReference type="Proteomes" id="UP000184032"/>
    </source>
</evidence>
<dbReference type="InterPro" id="IPR015424">
    <property type="entry name" value="PyrdxlP-dep_Trfase"/>
</dbReference>
<keyword evidence="5" id="KW-0456">Lyase</keyword>
<evidence type="ECO:0000256" key="3">
    <source>
        <dbReference type="ARBA" id="ARBA00022793"/>
    </source>
</evidence>
<evidence type="ECO:0000256" key="5">
    <source>
        <dbReference type="ARBA" id="ARBA00023239"/>
    </source>
</evidence>
<dbReference type="Pfam" id="PF03711">
    <property type="entry name" value="OKR_DC_1_C"/>
    <property type="match status" value="1"/>
</dbReference>
<dbReference type="InterPro" id="IPR015421">
    <property type="entry name" value="PyrdxlP-dep_Trfase_major"/>
</dbReference>
<dbReference type="Proteomes" id="UP000184032">
    <property type="component" value="Unassembled WGS sequence"/>
</dbReference>
<dbReference type="AlphaFoldDB" id="A0A1M5RY24"/>
<dbReference type="STRING" id="1120995.SAMN02745245_01041"/>
<dbReference type="SUPFAM" id="SSF55904">
    <property type="entry name" value="Ornithine decarboxylase C-terminal domain"/>
    <property type="match status" value="1"/>
</dbReference>
<dbReference type="Pfam" id="PF01276">
    <property type="entry name" value="OKR_DC_1"/>
    <property type="match status" value="1"/>
</dbReference>
<evidence type="ECO:0000259" key="6">
    <source>
        <dbReference type="Pfam" id="PF01276"/>
    </source>
</evidence>
<protein>
    <submittedName>
        <fullName evidence="8">Lysine decarboxylase</fullName>
    </submittedName>
</protein>
<evidence type="ECO:0000256" key="2">
    <source>
        <dbReference type="ARBA" id="ARBA00010671"/>
    </source>
</evidence>
<keyword evidence="9" id="KW-1185">Reference proteome</keyword>
<name>A0A1M5RY24_9FIRM</name>
<dbReference type="SUPFAM" id="SSF53383">
    <property type="entry name" value="PLP-dependent transferases"/>
    <property type="match status" value="1"/>
</dbReference>
<proteinExistence type="inferred from homology"/>
<dbReference type="InterPro" id="IPR036633">
    <property type="entry name" value="Prn/Lys/Arg_de-COase_C_sf"/>
</dbReference>
<keyword evidence="4" id="KW-0663">Pyridoxal phosphate</keyword>
<dbReference type="RefSeq" id="WP_073184403.1">
    <property type="nucleotide sequence ID" value="NZ_FQXI01000006.1"/>
</dbReference>
<dbReference type="OrthoDB" id="9815233at2"/>